<keyword evidence="3" id="KW-1185">Reference proteome</keyword>
<accession>A0AAV9HLU7</accession>
<reference evidence="2" key="2">
    <citation type="submission" date="2023-06" db="EMBL/GenBank/DDBJ databases">
        <authorList>
            <consortium name="Lawrence Berkeley National Laboratory"/>
            <person name="Mondo S.J."/>
            <person name="Hensen N."/>
            <person name="Bonometti L."/>
            <person name="Westerberg I."/>
            <person name="Brannstrom I.O."/>
            <person name="Guillou S."/>
            <person name="Cros-Aarteil S."/>
            <person name="Calhoun S."/>
            <person name="Haridas S."/>
            <person name="Kuo A."/>
            <person name="Pangilinan J."/>
            <person name="Riley R."/>
            <person name="Labutti K."/>
            <person name="Andreopoulos B."/>
            <person name="Lipzen A."/>
            <person name="Chen C."/>
            <person name="Yanf M."/>
            <person name="Daum C."/>
            <person name="Ng V."/>
            <person name="Clum A."/>
            <person name="Steindorff A."/>
            <person name="Ohm R."/>
            <person name="Martin F."/>
            <person name="Silar P."/>
            <person name="Natvig D."/>
            <person name="Lalanne C."/>
            <person name="Gautier V."/>
            <person name="Ament-Velasquez S.L."/>
            <person name="Kruys A."/>
            <person name="Hutchinson M.I."/>
            <person name="Powell A.J."/>
            <person name="Barry K."/>
            <person name="Miller A.N."/>
            <person name="Grigoriev I.V."/>
            <person name="Debuchy R."/>
            <person name="Gladieux P."/>
            <person name="Thoren M.H."/>
            <person name="Johannesson H."/>
        </authorList>
    </citation>
    <scope>NUCLEOTIDE SEQUENCE</scope>
    <source>
        <strain evidence="2">PSN324</strain>
    </source>
</reference>
<evidence type="ECO:0000256" key="1">
    <source>
        <dbReference type="SAM" id="MobiDB-lite"/>
    </source>
</evidence>
<organism evidence="2 3">
    <name type="scientific">Cladorrhinum samala</name>
    <dbReference type="NCBI Taxonomy" id="585594"/>
    <lineage>
        <taxon>Eukaryota</taxon>
        <taxon>Fungi</taxon>
        <taxon>Dikarya</taxon>
        <taxon>Ascomycota</taxon>
        <taxon>Pezizomycotina</taxon>
        <taxon>Sordariomycetes</taxon>
        <taxon>Sordariomycetidae</taxon>
        <taxon>Sordariales</taxon>
        <taxon>Podosporaceae</taxon>
        <taxon>Cladorrhinum</taxon>
    </lineage>
</organism>
<feature type="compositionally biased region" description="Basic residues" evidence="1">
    <location>
        <begin position="261"/>
        <end position="287"/>
    </location>
</feature>
<name>A0AAV9HLU7_9PEZI</name>
<protein>
    <submittedName>
        <fullName evidence="2">Uncharacterized protein</fullName>
    </submittedName>
</protein>
<reference evidence="2" key="1">
    <citation type="journal article" date="2023" name="Mol. Phylogenet. Evol.">
        <title>Genome-scale phylogeny and comparative genomics of the fungal order Sordariales.</title>
        <authorList>
            <person name="Hensen N."/>
            <person name="Bonometti L."/>
            <person name="Westerberg I."/>
            <person name="Brannstrom I.O."/>
            <person name="Guillou S."/>
            <person name="Cros-Aarteil S."/>
            <person name="Calhoun S."/>
            <person name="Haridas S."/>
            <person name="Kuo A."/>
            <person name="Mondo S."/>
            <person name="Pangilinan J."/>
            <person name="Riley R."/>
            <person name="LaButti K."/>
            <person name="Andreopoulos B."/>
            <person name="Lipzen A."/>
            <person name="Chen C."/>
            <person name="Yan M."/>
            <person name="Daum C."/>
            <person name="Ng V."/>
            <person name="Clum A."/>
            <person name="Steindorff A."/>
            <person name="Ohm R.A."/>
            <person name="Martin F."/>
            <person name="Silar P."/>
            <person name="Natvig D.O."/>
            <person name="Lalanne C."/>
            <person name="Gautier V."/>
            <person name="Ament-Velasquez S.L."/>
            <person name="Kruys A."/>
            <person name="Hutchinson M.I."/>
            <person name="Powell A.J."/>
            <person name="Barry K."/>
            <person name="Miller A.N."/>
            <person name="Grigoriev I.V."/>
            <person name="Debuchy R."/>
            <person name="Gladieux P."/>
            <person name="Hiltunen Thoren M."/>
            <person name="Johannesson H."/>
        </authorList>
    </citation>
    <scope>NUCLEOTIDE SEQUENCE</scope>
    <source>
        <strain evidence="2">PSN324</strain>
    </source>
</reference>
<dbReference type="EMBL" id="MU864984">
    <property type="protein sequence ID" value="KAK4461764.1"/>
    <property type="molecule type" value="Genomic_DNA"/>
</dbReference>
<feature type="region of interest" description="Disordered" evidence="1">
    <location>
        <begin position="241"/>
        <end position="287"/>
    </location>
</feature>
<sequence length="287" mass="32377">MLAAPDTVVCSPSQRQSPFAILLTWNNRAFTLSMEATPTNPPSIPTIACAPAVLGFEGLPFCQITLPAVCHHPAKTTPQVVIYDQHVEVTDTQVFAHFVVSLMRSQQVVLSFHVEDSVLESLGFTRPSGGRLFNKNVKVQGMNGPTLINAVKKEDLTVVLEWYNPSCVEINFGWVAMLTTQGDQKYWPRGVVESAEGEFCIKRGRDLTIMRQKMRGDYSERVGWSHSVMRRFIVKVSIESQPENAEEQAKETTLVEQHQKKEAKKKLERKAKSRFHFPKFRSKKSEA</sequence>
<comment type="caution">
    <text evidence="2">The sequence shown here is derived from an EMBL/GenBank/DDBJ whole genome shotgun (WGS) entry which is preliminary data.</text>
</comment>
<dbReference type="AlphaFoldDB" id="A0AAV9HLU7"/>
<evidence type="ECO:0000313" key="2">
    <source>
        <dbReference type="EMBL" id="KAK4461764.1"/>
    </source>
</evidence>
<proteinExistence type="predicted"/>
<evidence type="ECO:0000313" key="3">
    <source>
        <dbReference type="Proteomes" id="UP001321749"/>
    </source>
</evidence>
<gene>
    <name evidence="2" type="ORF">QBC42DRAFT_269358</name>
</gene>
<dbReference type="Proteomes" id="UP001321749">
    <property type="component" value="Unassembled WGS sequence"/>
</dbReference>